<protein>
    <recommendedName>
        <fullName evidence="3">histidine kinase</fullName>
        <ecNumber evidence="3">2.7.13.3</ecNumber>
    </recommendedName>
</protein>
<evidence type="ECO:0000256" key="8">
    <source>
        <dbReference type="ARBA" id="ARBA00022777"/>
    </source>
</evidence>
<dbReference type="InterPro" id="IPR052023">
    <property type="entry name" value="Histidine_kinase_KdpD"/>
</dbReference>
<evidence type="ECO:0000256" key="2">
    <source>
        <dbReference type="ARBA" id="ARBA00004141"/>
    </source>
</evidence>
<dbReference type="GO" id="GO:0005524">
    <property type="term" value="F:ATP binding"/>
    <property type="evidence" value="ECO:0007669"/>
    <property type="project" value="UniProtKB-KW"/>
</dbReference>
<dbReference type="InterPro" id="IPR003594">
    <property type="entry name" value="HATPase_dom"/>
</dbReference>
<dbReference type="Gene3D" id="3.30.450.40">
    <property type="match status" value="1"/>
</dbReference>
<keyword evidence="11" id="KW-0902">Two-component regulatory system</keyword>
<evidence type="ECO:0000256" key="10">
    <source>
        <dbReference type="ARBA" id="ARBA00022989"/>
    </source>
</evidence>
<comment type="subcellular location">
    <subcellularLocation>
        <location evidence="2">Membrane</location>
        <topology evidence="2">Multi-pass membrane protein</topology>
    </subcellularLocation>
</comment>
<dbReference type="Pfam" id="PF02702">
    <property type="entry name" value="KdpD"/>
    <property type="match status" value="1"/>
</dbReference>
<reference evidence="15 16" key="1">
    <citation type="submission" date="2017-08" db="EMBL/GenBank/DDBJ databases">
        <title>Infants hospitalized years apart are colonized by the same room-sourced microbial strains.</title>
        <authorList>
            <person name="Brooks B."/>
            <person name="Olm M.R."/>
            <person name="Firek B.A."/>
            <person name="Baker R."/>
            <person name="Thomas B.C."/>
            <person name="Morowitz M.J."/>
            <person name="Banfield J.F."/>
        </authorList>
    </citation>
    <scope>NUCLEOTIDE SEQUENCE [LARGE SCALE GENOMIC DNA]</scope>
    <source>
        <strain evidence="15">S2_005_003_R2_47</strain>
    </source>
</reference>
<keyword evidence="10 13" id="KW-1133">Transmembrane helix</keyword>
<dbReference type="InterPro" id="IPR036097">
    <property type="entry name" value="HisK_dim/P_sf"/>
</dbReference>
<evidence type="ECO:0000256" key="9">
    <source>
        <dbReference type="ARBA" id="ARBA00022840"/>
    </source>
</evidence>
<evidence type="ECO:0000256" key="6">
    <source>
        <dbReference type="ARBA" id="ARBA00022692"/>
    </source>
</evidence>
<dbReference type="EC" id="2.7.13.3" evidence="3"/>
<dbReference type="SUPFAM" id="SSF47384">
    <property type="entry name" value="Homodimeric domain of signal transducing histidine kinase"/>
    <property type="match status" value="1"/>
</dbReference>
<dbReference type="FunFam" id="3.40.50.300:FF:000483">
    <property type="entry name" value="Sensor histidine kinase KdpD"/>
    <property type="match status" value="1"/>
</dbReference>
<feature type="transmembrane region" description="Helical" evidence="13">
    <location>
        <begin position="428"/>
        <end position="454"/>
    </location>
</feature>
<accession>A0A2W5L074</accession>
<dbReference type="InterPro" id="IPR004358">
    <property type="entry name" value="Sig_transdc_His_kin-like_C"/>
</dbReference>
<dbReference type="GO" id="GO:0000155">
    <property type="term" value="F:phosphorelay sensor kinase activity"/>
    <property type="evidence" value="ECO:0007669"/>
    <property type="project" value="InterPro"/>
</dbReference>
<sequence>MTANDRPSPEAFLRQAAQEGRGRLKVFLGAAPGVGKTWEMLTDGRQRRDAGIDVVIGVVETHGRRETEALVQGHEILPRRAVDHQGHSLGEMDIDAILERHPELVLVDELAHSNAPGSRHPKRYQDVGELLDAGIDVYSTLNIQHVESLNDVVASFTRVRVRETVPDSILESAEIQVVDIPPDELIERLRDGKVYIPQEASRALTHFFSKSNLTALRELALRRAAQAVDAQMLDHVRSHALAGSFAVGERIVVAVSELPVAAELVRAGKRLADALKAPWTAVYIETRRSQGMSDDDRRQLADTLALASRLGASTATVPAASVVDGLQSFSRDARATQIVIGKSNRPWWFEMRHGSVVDQLVRTIDDVAVHVLPGEVGQPGGQRHAKAQPGRWGRPAHYIWSLAMVSAMAVLGRLLIEVIDLSNISLLFLIPVMFAAATFGLRAGLFAGLASSLAYNFFFLPPTGTLTVNNPENVISILVLLGVAIVTSQFAARVRAQADLAQSSARQNAALASFSRQLTAAPDQDALMQAICAEVGRLLDVRTVLLLPSADGPMLRAAVPPEDRLEQIERAAAQWAIDNAQPAGRGSATLTASDWLFHPLRTTRGVLGVLGMTRDDAREPVRSDMVPLLMSLLDQASIALDRMELEEASLHARQIGERDRLRSALLSSVSHDLRTPLTTILSAAQEMRRQPSAEMAATIETEALRLNRFVSNLLDMARVEAGALPMKAEATELFDAAASAAHDTRASLAGHEVLIDIASSIPMVRVDPVLLHHCLINLLDNAGRYADPGTPIAIRASRTAEAILLSVIDQGPGIAPGNEKRVFETFTRLEGSDRAKHGTGLGLAIVKGFAEAMGLTVEAGNNSEPHGARFTIRIPETLIMTDLTDKDIP</sequence>
<dbReference type="AlphaFoldDB" id="A0A2W5L074"/>
<dbReference type="Gene3D" id="3.30.565.10">
    <property type="entry name" value="Histidine kinase-like ATPase, C-terminal domain"/>
    <property type="match status" value="1"/>
</dbReference>
<dbReference type="SUPFAM" id="SSF55781">
    <property type="entry name" value="GAF domain-like"/>
    <property type="match status" value="1"/>
</dbReference>
<dbReference type="InterPro" id="IPR003661">
    <property type="entry name" value="HisK_dim/P_dom"/>
</dbReference>
<dbReference type="Gene3D" id="1.20.120.620">
    <property type="entry name" value="Backbone structure of the membrane domain of e. Coli histidine kinase receptor kdpd"/>
    <property type="match status" value="1"/>
</dbReference>
<dbReference type="Pfam" id="PF13492">
    <property type="entry name" value="GAF_3"/>
    <property type="match status" value="1"/>
</dbReference>
<dbReference type="SUPFAM" id="SSF52402">
    <property type="entry name" value="Adenine nucleotide alpha hydrolases-like"/>
    <property type="match status" value="1"/>
</dbReference>
<dbReference type="Proteomes" id="UP000248597">
    <property type="component" value="Unassembled WGS sequence"/>
</dbReference>
<evidence type="ECO:0000256" key="12">
    <source>
        <dbReference type="ARBA" id="ARBA00023136"/>
    </source>
</evidence>
<dbReference type="SMART" id="SM00387">
    <property type="entry name" value="HATPase_c"/>
    <property type="match status" value="1"/>
</dbReference>
<dbReference type="InterPro" id="IPR025201">
    <property type="entry name" value="KdpD_TM"/>
</dbReference>
<evidence type="ECO:0000256" key="3">
    <source>
        <dbReference type="ARBA" id="ARBA00012438"/>
    </source>
</evidence>
<keyword evidence="7" id="KW-0547">Nucleotide-binding</keyword>
<dbReference type="InterPro" id="IPR005467">
    <property type="entry name" value="His_kinase_dom"/>
</dbReference>
<dbReference type="InterPro" id="IPR036890">
    <property type="entry name" value="HATPase_C_sf"/>
</dbReference>
<proteinExistence type="predicted"/>
<dbReference type="SMART" id="SM00388">
    <property type="entry name" value="HisKA"/>
    <property type="match status" value="1"/>
</dbReference>
<organism evidence="15 16">
    <name type="scientific">Sphingopyxis macrogoltabida</name>
    <name type="common">Sphingomonas macrogoltabidus</name>
    <dbReference type="NCBI Taxonomy" id="33050"/>
    <lineage>
        <taxon>Bacteria</taxon>
        <taxon>Pseudomonadati</taxon>
        <taxon>Pseudomonadota</taxon>
        <taxon>Alphaproteobacteria</taxon>
        <taxon>Sphingomonadales</taxon>
        <taxon>Sphingomonadaceae</taxon>
        <taxon>Sphingopyxis</taxon>
    </lineage>
</organism>
<comment type="caution">
    <text evidence="15">The sequence shown here is derived from an EMBL/GenBank/DDBJ whole genome shotgun (WGS) entry which is preliminary data.</text>
</comment>
<dbReference type="SUPFAM" id="SSF55874">
    <property type="entry name" value="ATPase domain of HSP90 chaperone/DNA topoisomerase II/histidine kinase"/>
    <property type="match status" value="1"/>
</dbReference>
<dbReference type="CDD" id="cd01987">
    <property type="entry name" value="USP_KdpD-like"/>
    <property type="match status" value="1"/>
</dbReference>
<evidence type="ECO:0000313" key="15">
    <source>
        <dbReference type="EMBL" id="PZQ22626.1"/>
    </source>
</evidence>
<dbReference type="Gene3D" id="3.40.50.620">
    <property type="entry name" value="HUPs"/>
    <property type="match status" value="1"/>
</dbReference>
<keyword evidence="12 13" id="KW-0472">Membrane</keyword>
<dbReference type="Gene3D" id="3.40.50.300">
    <property type="entry name" value="P-loop containing nucleotide triphosphate hydrolases"/>
    <property type="match status" value="1"/>
</dbReference>
<evidence type="ECO:0000256" key="5">
    <source>
        <dbReference type="ARBA" id="ARBA00022679"/>
    </source>
</evidence>
<dbReference type="CDD" id="cd00075">
    <property type="entry name" value="HATPase"/>
    <property type="match status" value="1"/>
</dbReference>
<dbReference type="PROSITE" id="PS50109">
    <property type="entry name" value="HIS_KIN"/>
    <property type="match status" value="1"/>
</dbReference>
<keyword evidence="4" id="KW-0597">Phosphoprotein</keyword>
<dbReference type="CDD" id="cd00082">
    <property type="entry name" value="HisKA"/>
    <property type="match status" value="1"/>
</dbReference>
<evidence type="ECO:0000259" key="14">
    <source>
        <dbReference type="PROSITE" id="PS50109"/>
    </source>
</evidence>
<dbReference type="Gene3D" id="1.10.287.130">
    <property type="match status" value="1"/>
</dbReference>
<comment type="catalytic activity">
    <reaction evidence="1">
        <text>ATP + protein L-histidine = ADP + protein N-phospho-L-histidine.</text>
        <dbReference type="EC" id="2.7.13.3"/>
    </reaction>
</comment>
<keyword evidence="8 15" id="KW-0418">Kinase</keyword>
<dbReference type="InterPro" id="IPR003018">
    <property type="entry name" value="GAF"/>
</dbReference>
<gene>
    <name evidence="15" type="ORF">DI569_07830</name>
</gene>
<dbReference type="EMBL" id="QFPJ01000013">
    <property type="protein sequence ID" value="PZQ22626.1"/>
    <property type="molecule type" value="Genomic_DNA"/>
</dbReference>
<dbReference type="PRINTS" id="PR00344">
    <property type="entry name" value="BCTRLSENSOR"/>
</dbReference>
<evidence type="ECO:0000256" key="1">
    <source>
        <dbReference type="ARBA" id="ARBA00000085"/>
    </source>
</evidence>
<evidence type="ECO:0000256" key="7">
    <source>
        <dbReference type="ARBA" id="ARBA00022741"/>
    </source>
</evidence>
<dbReference type="PANTHER" id="PTHR45569:SF1">
    <property type="entry name" value="SENSOR PROTEIN KDPD"/>
    <property type="match status" value="1"/>
</dbReference>
<dbReference type="GO" id="GO:0005886">
    <property type="term" value="C:plasma membrane"/>
    <property type="evidence" value="ECO:0007669"/>
    <property type="project" value="TreeGrafter"/>
</dbReference>
<dbReference type="Pfam" id="PF00512">
    <property type="entry name" value="HisKA"/>
    <property type="match status" value="1"/>
</dbReference>
<dbReference type="InterPro" id="IPR003852">
    <property type="entry name" value="Sig_transdc_His_kinase_KdpD_N"/>
</dbReference>
<dbReference type="InterPro" id="IPR014729">
    <property type="entry name" value="Rossmann-like_a/b/a_fold"/>
</dbReference>
<name>A0A2W5L074_SPHMC</name>
<dbReference type="GO" id="GO:0005737">
    <property type="term" value="C:cytoplasm"/>
    <property type="evidence" value="ECO:0007669"/>
    <property type="project" value="UniProtKB-ARBA"/>
</dbReference>
<keyword evidence="9" id="KW-0067">ATP-binding</keyword>
<dbReference type="InterPro" id="IPR029016">
    <property type="entry name" value="GAF-like_dom_sf"/>
</dbReference>
<dbReference type="Pfam" id="PF13493">
    <property type="entry name" value="DUF4118"/>
    <property type="match status" value="1"/>
</dbReference>
<evidence type="ECO:0000256" key="11">
    <source>
        <dbReference type="ARBA" id="ARBA00023012"/>
    </source>
</evidence>
<keyword evidence="5" id="KW-0808">Transferase</keyword>
<dbReference type="PANTHER" id="PTHR45569">
    <property type="entry name" value="SENSOR PROTEIN KDPD"/>
    <property type="match status" value="1"/>
</dbReference>
<evidence type="ECO:0000313" key="16">
    <source>
        <dbReference type="Proteomes" id="UP000248597"/>
    </source>
</evidence>
<dbReference type="InterPro" id="IPR027417">
    <property type="entry name" value="P-loop_NTPase"/>
</dbReference>
<feature type="domain" description="Histidine kinase" evidence="14">
    <location>
        <begin position="668"/>
        <end position="878"/>
    </location>
</feature>
<dbReference type="Pfam" id="PF02518">
    <property type="entry name" value="HATPase_c"/>
    <property type="match status" value="1"/>
</dbReference>
<evidence type="ECO:0000256" key="4">
    <source>
        <dbReference type="ARBA" id="ARBA00022553"/>
    </source>
</evidence>
<keyword evidence="6 13" id="KW-0812">Transmembrane</keyword>
<dbReference type="InterPro" id="IPR038318">
    <property type="entry name" value="KdpD_sf"/>
</dbReference>
<feature type="transmembrane region" description="Helical" evidence="13">
    <location>
        <begin position="474"/>
        <end position="492"/>
    </location>
</feature>
<evidence type="ECO:0000256" key="13">
    <source>
        <dbReference type="SAM" id="Phobius"/>
    </source>
</evidence>